<dbReference type="SUPFAM" id="SSF46785">
    <property type="entry name" value="Winged helix' DNA-binding domain"/>
    <property type="match status" value="1"/>
</dbReference>
<keyword evidence="7" id="KW-1185">Reference proteome</keyword>
<dbReference type="Gene3D" id="3.40.190.290">
    <property type="match status" value="1"/>
</dbReference>
<comment type="similarity">
    <text evidence="1">Belongs to the LysR transcriptional regulatory family.</text>
</comment>
<keyword evidence="4" id="KW-0804">Transcription</keyword>
<dbReference type="Pfam" id="PF00126">
    <property type="entry name" value="HTH_1"/>
    <property type="match status" value="1"/>
</dbReference>
<dbReference type="PANTHER" id="PTHR30126">
    <property type="entry name" value="HTH-TYPE TRANSCRIPTIONAL REGULATOR"/>
    <property type="match status" value="1"/>
</dbReference>
<dbReference type="EMBL" id="JACOPQ010000010">
    <property type="protein sequence ID" value="MBC5737952.1"/>
    <property type="molecule type" value="Genomic_DNA"/>
</dbReference>
<dbReference type="Pfam" id="PF03466">
    <property type="entry name" value="LysR_substrate"/>
    <property type="match status" value="1"/>
</dbReference>
<dbReference type="Proteomes" id="UP000607645">
    <property type="component" value="Unassembled WGS sequence"/>
</dbReference>
<dbReference type="GO" id="GO:0003700">
    <property type="term" value="F:DNA-binding transcription factor activity"/>
    <property type="evidence" value="ECO:0007669"/>
    <property type="project" value="InterPro"/>
</dbReference>
<evidence type="ECO:0000256" key="1">
    <source>
        <dbReference type="ARBA" id="ARBA00009437"/>
    </source>
</evidence>
<dbReference type="InterPro" id="IPR036388">
    <property type="entry name" value="WH-like_DNA-bd_sf"/>
</dbReference>
<sequence>MVDAKVKTLLTVVQTGSFTKAAEALNLTQPAVSHHIRQLEQEFGIKIFQKGKKSLSVTPEGEILLKYAGRITAIENNCRQALEDHRTKTRHLNIGITRTAGENLMTQVLALYCSEHTQTHINVYTDTIQNLYTKLGLYELDLAIVEGILPDSRYRSVLLDTDYLCLIVAPEHPFAARQSVLLSELKREKLILRPPMAGTRVLFESFLMSHGETISNFNVIMEMDNIAMIKNLVSMNLAVSVIAHSACREELRSGRLAAVPIENANMTREINMVYHHDFSHLDLLEELSRIYARIY</sequence>
<evidence type="ECO:0000256" key="2">
    <source>
        <dbReference type="ARBA" id="ARBA00023015"/>
    </source>
</evidence>
<accession>A0A8J6JME1</accession>
<protein>
    <submittedName>
        <fullName evidence="6">LysR family transcriptional regulator</fullName>
    </submittedName>
</protein>
<organism evidence="6 7">
    <name type="scientific">Lawsonibacter faecis</name>
    <dbReference type="NCBI Taxonomy" id="2763052"/>
    <lineage>
        <taxon>Bacteria</taxon>
        <taxon>Bacillati</taxon>
        <taxon>Bacillota</taxon>
        <taxon>Clostridia</taxon>
        <taxon>Eubacteriales</taxon>
        <taxon>Oscillospiraceae</taxon>
        <taxon>Lawsonibacter</taxon>
    </lineage>
</organism>
<evidence type="ECO:0000256" key="4">
    <source>
        <dbReference type="ARBA" id="ARBA00023163"/>
    </source>
</evidence>
<dbReference type="Gene3D" id="1.10.10.10">
    <property type="entry name" value="Winged helix-like DNA-binding domain superfamily/Winged helix DNA-binding domain"/>
    <property type="match status" value="1"/>
</dbReference>
<dbReference type="PROSITE" id="PS50931">
    <property type="entry name" value="HTH_LYSR"/>
    <property type="match status" value="1"/>
</dbReference>
<evidence type="ECO:0000313" key="6">
    <source>
        <dbReference type="EMBL" id="MBC5737952.1"/>
    </source>
</evidence>
<keyword evidence="3" id="KW-0238">DNA-binding</keyword>
<name>A0A8J6JME1_9FIRM</name>
<keyword evidence="2" id="KW-0805">Transcription regulation</keyword>
<dbReference type="InterPro" id="IPR036390">
    <property type="entry name" value="WH_DNA-bd_sf"/>
</dbReference>
<evidence type="ECO:0000256" key="3">
    <source>
        <dbReference type="ARBA" id="ARBA00023125"/>
    </source>
</evidence>
<comment type="caution">
    <text evidence="6">The sequence shown here is derived from an EMBL/GenBank/DDBJ whole genome shotgun (WGS) entry which is preliminary data.</text>
</comment>
<gene>
    <name evidence="6" type="ORF">H8S62_13145</name>
</gene>
<reference evidence="6" key="1">
    <citation type="submission" date="2020-08" db="EMBL/GenBank/DDBJ databases">
        <title>Genome public.</title>
        <authorList>
            <person name="Liu C."/>
            <person name="Sun Q."/>
        </authorList>
    </citation>
    <scope>NUCLEOTIDE SEQUENCE</scope>
    <source>
        <strain evidence="6">NSJ-52</strain>
    </source>
</reference>
<feature type="domain" description="HTH lysR-type" evidence="5">
    <location>
        <begin position="1"/>
        <end position="58"/>
    </location>
</feature>
<dbReference type="SUPFAM" id="SSF53850">
    <property type="entry name" value="Periplasmic binding protein-like II"/>
    <property type="match status" value="1"/>
</dbReference>
<dbReference type="InterPro" id="IPR005119">
    <property type="entry name" value="LysR_subst-bd"/>
</dbReference>
<dbReference type="AlphaFoldDB" id="A0A8J6JME1"/>
<dbReference type="GO" id="GO:0000976">
    <property type="term" value="F:transcription cis-regulatory region binding"/>
    <property type="evidence" value="ECO:0007669"/>
    <property type="project" value="TreeGrafter"/>
</dbReference>
<evidence type="ECO:0000259" key="5">
    <source>
        <dbReference type="PROSITE" id="PS50931"/>
    </source>
</evidence>
<dbReference type="PANTHER" id="PTHR30126:SF39">
    <property type="entry name" value="HTH-TYPE TRANSCRIPTIONAL REGULATOR CYSL"/>
    <property type="match status" value="1"/>
</dbReference>
<evidence type="ECO:0000313" key="7">
    <source>
        <dbReference type="Proteomes" id="UP000607645"/>
    </source>
</evidence>
<dbReference type="PRINTS" id="PR00039">
    <property type="entry name" value="HTHLYSR"/>
</dbReference>
<dbReference type="InterPro" id="IPR000847">
    <property type="entry name" value="LysR_HTH_N"/>
</dbReference>
<dbReference type="FunFam" id="1.10.10.10:FF:000001">
    <property type="entry name" value="LysR family transcriptional regulator"/>
    <property type="match status" value="1"/>
</dbReference>
<dbReference type="RefSeq" id="WP_155146575.1">
    <property type="nucleotide sequence ID" value="NZ_JACOPQ010000010.1"/>
</dbReference>
<proteinExistence type="inferred from homology"/>